<dbReference type="InterPro" id="IPR006176">
    <property type="entry name" value="3-OHacyl-CoA_DH_NAD-bd"/>
</dbReference>
<reference evidence="5 6" key="1">
    <citation type="journal article" date="2023" name="BMC Biol.">
        <title>The compact genome of the sponge Oopsacas minuta (Hexactinellida) is lacking key metazoan core genes.</title>
        <authorList>
            <person name="Santini S."/>
            <person name="Schenkelaars Q."/>
            <person name="Jourda C."/>
            <person name="Duchesne M."/>
            <person name="Belahbib H."/>
            <person name="Rocher C."/>
            <person name="Selva M."/>
            <person name="Riesgo A."/>
            <person name="Vervoort M."/>
            <person name="Leys S.P."/>
            <person name="Kodjabachian L."/>
            <person name="Le Bivic A."/>
            <person name="Borchiellini C."/>
            <person name="Claverie J.M."/>
            <person name="Renard E."/>
        </authorList>
    </citation>
    <scope>NUCLEOTIDE SEQUENCE [LARGE SCALE GENOMIC DNA]</scope>
    <source>
        <strain evidence="5">SPO-2</strain>
    </source>
</reference>
<dbReference type="InterPro" id="IPR008927">
    <property type="entry name" value="6-PGluconate_DH-like_C_sf"/>
</dbReference>
<dbReference type="SUPFAM" id="SSF51735">
    <property type="entry name" value="NAD(P)-binding Rossmann-fold domains"/>
    <property type="match status" value="1"/>
</dbReference>
<accession>A0AAV7KIU7</accession>
<evidence type="ECO:0000259" key="4">
    <source>
        <dbReference type="Pfam" id="PF02737"/>
    </source>
</evidence>
<evidence type="ECO:0000259" key="3">
    <source>
        <dbReference type="Pfam" id="PF00725"/>
    </source>
</evidence>
<dbReference type="InterPro" id="IPR036291">
    <property type="entry name" value="NAD(P)-bd_dom_sf"/>
</dbReference>
<feature type="domain" description="3-hydroxyacyl-CoA dehydrogenase C-terminal" evidence="3">
    <location>
        <begin position="197"/>
        <end position="266"/>
    </location>
</feature>
<name>A0AAV7KIU7_9METZ</name>
<gene>
    <name evidence="5" type="ORF">LOD99_10152</name>
</gene>
<proteinExistence type="inferred from homology"/>
<comment type="similarity">
    <text evidence="1">Belongs to the 3-hydroxyacyl-CoA dehydrogenase family.</text>
</comment>
<keyword evidence="6" id="KW-1185">Reference proteome</keyword>
<dbReference type="PROSITE" id="PS00067">
    <property type="entry name" value="3HCDH"/>
    <property type="match status" value="1"/>
</dbReference>
<dbReference type="PANTHER" id="PTHR48075">
    <property type="entry name" value="3-HYDROXYACYL-COA DEHYDROGENASE FAMILY PROTEIN"/>
    <property type="match status" value="1"/>
</dbReference>
<dbReference type="EMBL" id="JAKMXF010000020">
    <property type="protein sequence ID" value="KAI6661173.1"/>
    <property type="molecule type" value="Genomic_DNA"/>
</dbReference>
<dbReference type="GO" id="GO:0050104">
    <property type="term" value="F:L-gulonate 3-dehydrogenase activity"/>
    <property type="evidence" value="ECO:0007669"/>
    <property type="project" value="TreeGrafter"/>
</dbReference>
<dbReference type="GO" id="GO:0070403">
    <property type="term" value="F:NAD+ binding"/>
    <property type="evidence" value="ECO:0007669"/>
    <property type="project" value="InterPro"/>
</dbReference>
<dbReference type="Pfam" id="PF02737">
    <property type="entry name" value="3HCDH_N"/>
    <property type="match status" value="1"/>
</dbReference>
<evidence type="ECO:0000313" key="5">
    <source>
        <dbReference type="EMBL" id="KAI6661173.1"/>
    </source>
</evidence>
<evidence type="ECO:0000256" key="1">
    <source>
        <dbReference type="ARBA" id="ARBA00009463"/>
    </source>
</evidence>
<sequence>MASSTIASTSLGKVTIIGSGLIGRSWSALFARRGYDVCLYDTVSSQLEVARSVLDTLLVQWGDEDWLKEGENAQTVLARIRYSDSLAESLNKAVYVQECVPENVQLKESVFKQIDELVGDDTILASSTSCIIPSKFTKGLKHESMCIVAHPVNPPYYCTLVEVVPSPWTTPETVKKTIAIQKEIGQSPILVRREVNGFVLNRIQYAILMECWRLVEEGVCSPEDADIALTEGIGMRYAFMGNFETMQLNANGAVDYCQKYGDNIKKICLEQQELGARDLSGPTLDKVSQYLNSKIPIDKLEERRAWRDDWLKAIAKEKIKRKDMALQNL</sequence>
<evidence type="ECO:0000256" key="2">
    <source>
        <dbReference type="ARBA" id="ARBA00023002"/>
    </source>
</evidence>
<dbReference type="InterPro" id="IPR013328">
    <property type="entry name" value="6PGD_dom2"/>
</dbReference>
<dbReference type="SUPFAM" id="SSF48179">
    <property type="entry name" value="6-phosphogluconate dehydrogenase C-terminal domain-like"/>
    <property type="match status" value="1"/>
</dbReference>
<dbReference type="Gene3D" id="3.40.50.720">
    <property type="entry name" value="NAD(P)-binding Rossmann-like Domain"/>
    <property type="match status" value="1"/>
</dbReference>
<feature type="domain" description="3-hydroxyacyl-CoA dehydrogenase NAD binding" evidence="4">
    <location>
        <begin position="13"/>
        <end position="193"/>
    </location>
</feature>
<organism evidence="5 6">
    <name type="scientific">Oopsacas minuta</name>
    <dbReference type="NCBI Taxonomy" id="111878"/>
    <lineage>
        <taxon>Eukaryota</taxon>
        <taxon>Metazoa</taxon>
        <taxon>Porifera</taxon>
        <taxon>Hexactinellida</taxon>
        <taxon>Hexasterophora</taxon>
        <taxon>Lyssacinosida</taxon>
        <taxon>Leucopsacidae</taxon>
        <taxon>Oopsacas</taxon>
    </lineage>
</organism>
<dbReference type="InterPro" id="IPR006180">
    <property type="entry name" value="3-OHacyl-CoA_DH_CS"/>
</dbReference>
<dbReference type="Gene3D" id="1.10.1040.10">
    <property type="entry name" value="N-(1-d-carboxylethyl)-l-norvaline Dehydrogenase, domain 2"/>
    <property type="match status" value="1"/>
</dbReference>
<dbReference type="GO" id="GO:0006631">
    <property type="term" value="P:fatty acid metabolic process"/>
    <property type="evidence" value="ECO:0007669"/>
    <property type="project" value="InterPro"/>
</dbReference>
<dbReference type="InterPro" id="IPR006108">
    <property type="entry name" value="3HC_DH_C"/>
</dbReference>
<comment type="caution">
    <text evidence="5">The sequence shown here is derived from an EMBL/GenBank/DDBJ whole genome shotgun (WGS) entry which is preliminary data.</text>
</comment>
<dbReference type="Proteomes" id="UP001165289">
    <property type="component" value="Unassembled WGS sequence"/>
</dbReference>
<dbReference type="AlphaFoldDB" id="A0AAV7KIU7"/>
<dbReference type="Pfam" id="PF00725">
    <property type="entry name" value="3HCDH"/>
    <property type="match status" value="1"/>
</dbReference>
<evidence type="ECO:0000313" key="6">
    <source>
        <dbReference type="Proteomes" id="UP001165289"/>
    </source>
</evidence>
<dbReference type="PANTHER" id="PTHR48075:SF1">
    <property type="entry name" value="LAMBDA-CRYSTALLIN HOMOLOG"/>
    <property type="match status" value="1"/>
</dbReference>
<protein>
    <submittedName>
        <fullName evidence="5">Lambda-crystallin-like isoform X1</fullName>
    </submittedName>
</protein>
<keyword evidence="2" id="KW-0560">Oxidoreductase</keyword>